<dbReference type="EMBL" id="JACIEC010000002">
    <property type="protein sequence ID" value="MBB4143832.1"/>
    <property type="molecule type" value="Genomic_DNA"/>
</dbReference>
<feature type="transmembrane region" description="Helical" evidence="2">
    <location>
        <begin position="124"/>
        <end position="140"/>
    </location>
</feature>
<protein>
    <submittedName>
        <fullName evidence="3">Uncharacterized protein</fullName>
    </submittedName>
</protein>
<comment type="caution">
    <text evidence="3">The sequence shown here is derived from an EMBL/GenBank/DDBJ whole genome shotgun (WGS) entry which is preliminary data.</text>
</comment>
<dbReference type="RefSeq" id="WP_165134875.1">
    <property type="nucleotide sequence ID" value="NZ_CP049250.1"/>
</dbReference>
<organism evidence="3 4">
    <name type="scientific">Rhizobium rhizoryzae</name>
    <dbReference type="NCBI Taxonomy" id="451876"/>
    <lineage>
        <taxon>Bacteria</taxon>
        <taxon>Pseudomonadati</taxon>
        <taxon>Pseudomonadota</taxon>
        <taxon>Alphaproteobacteria</taxon>
        <taxon>Hyphomicrobiales</taxon>
        <taxon>Rhizobiaceae</taxon>
        <taxon>Rhizobium/Agrobacterium group</taxon>
        <taxon>Rhizobium</taxon>
    </lineage>
</organism>
<dbReference type="AlphaFoldDB" id="A0A7W6PS92"/>
<feature type="region of interest" description="Disordered" evidence="1">
    <location>
        <begin position="62"/>
        <end position="96"/>
    </location>
</feature>
<evidence type="ECO:0000256" key="2">
    <source>
        <dbReference type="SAM" id="Phobius"/>
    </source>
</evidence>
<sequence>MVTGVNLFSPFPGVWGVSLEFGVALNLLKTGLRAVPVGRIRLELLAPVVLAVVVRPLALLAPPLPDGELWDGRPPSPAEAVREDPRPPEDGPPWLEGGLLGPVSRCPTSGLRVSALTFFGERKLIFFIFAAFLFRFYIFFV</sequence>
<keyword evidence="2" id="KW-0812">Transmembrane</keyword>
<name>A0A7W6PS92_9HYPH</name>
<dbReference type="Proteomes" id="UP000519897">
    <property type="component" value="Unassembled WGS sequence"/>
</dbReference>
<keyword evidence="2" id="KW-1133">Transmembrane helix</keyword>
<keyword evidence="2" id="KW-0472">Membrane</keyword>
<reference evidence="3 4" key="1">
    <citation type="submission" date="2020-08" db="EMBL/GenBank/DDBJ databases">
        <title>Genomic Encyclopedia of Type Strains, Phase IV (KMG-IV): sequencing the most valuable type-strain genomes for metagenomic binning, comparative biology and taxonomic classification.</title>
        <authorList>
            <person name="Goeker M."/>
        </authorList>
    </citation>
    <scope>NUCLEOTIDE SEQUENCE [LARGE SCALE GENOMIC DNA]</scope>
    <source>
        <strain evidence="3 4">DSM 29514</strain>
    </source>
</reference>
<evidence type="ECO:0000313" key="4">
    <source>
        <dbReference type="Proteomes" id="UP000519897"/>
    </source>
</evidence>
<accession>A0A7W6PS92</accession>
<gene>
    <name evidence="3" type="ORF">GGQ72_002384</name>
</gene>
<feature type="compositionally biased region" description="Basic and acidic residues" evidence="1">
    <location>
        <begin position="80"/>
        <end position="89"/>
    </location>
</feature>
<proteinExistence type="predicted"/>
<evidence type="ECO:0000256" key="1">
    <source>
        <dbReference type="SAM" id="MobiDB-lite"/>
    </source>
</evidence>
<evidence type="ECO:0000313" key="3">
    <source>
        <dbReference type="EMBL" id="MBB4143832.1"/>
    </source>
</evidence>
<keyword evidence="4" id="KW-1185">Reference proteome</keyword>